<dbReference type="Gene3D" id="1.25.40.770">
    <property type="entry name" value="TAF6, C-terminal HEAT repeat domain"/>
    <property type="match status" value="1"/>
</dbReference>
<proteinExistence type="inferred from homology"/>
<dbReference type="GO" id="GO:0051123">
    <property type="term" value="P:RNA polymerase II preinitiation complex assembly"/>
    <property type="evidence" value="ECO:0007669"/>
    <property type="project" value="TreeGrafter"/>
</dbReference>
<dbReference type="AlphaFoldDB" id="A0AAQ3NCP6"/>
<organism evidence="7 8">
    <name type="scientific">Vigna mungo</name>
    <name type="common">Black gram</name>
    <name type="synonym">Phaseolus mungo</name>
    <dbReference type="NCBI Taxonomy" id="3915"/>
    <lineage>
        <taxon>Eukaryota</taxon>
        <taxon>Viridiplantae</taxon>
        <taxon>Streptophyta</taxon>
        <taxon>Embryophyta</taxon>
        <taxon>Tracheophyta</taxon>
        <taxon>Spermatophyta</taxon>
        <taxon>Magnoliopsida</taxon>
        <taxon>eudicotyledons</taxon>
        <taxon>Gunneridae</taxon>
        <taxon>Pentapetalae</taxon>
        <taxon>rosids</taxon>
        <taxon>fabids</taxon>
        <taxon>Fabales</taxon>
        <taxon>Fabaceae</taxon>
        <taxon>Papilionoideae</taxon>
        <taxon>50 kb inversion clade</taxon>
        <taxon>NPAAA clade</taxon>
        <taxon>indigoferoid/millettioid clade</taxon>
        <taxon>Phaseoleae</taxon>
        <taxon>Vigna</taxon>
    </lineage>
</organism>
<dbReference type="PANTHER" id="PTHR10221">
    <property type="entry name" value="TRANSCRIPTION INITIATION FACTOR TFIID SUBUNIT 6"/>
    <property type="match status" value="1"/>
</dbReference>
<dbReference type="EMBL" id="CP144695">
    <property type="protein sequence ID" value="WVZ06580.1"/>
    <property type="molecule type" value="Genomic_DNA"/>
</dbReference>
<dbReference type="InterPro" id="IPR046344">
    <property type="entry name" value="TAF6_C_sf"/>
</dbReference>
<name>A0AAQ3NCP6_VIGMU</name>
<dbReference type="Proteomes" id="UP001374535">
    <property type="component" value="Chromosome 6"/>
</dbReference>
<comment type="subcellular location">
    <subcellularLocation>
        <location evidence="1">Nucleus</location>
    </subcellularLocation>
</comment>
<evidence type="ECO:0000256" key="3">
    <source>
        <dbReference type="ARBA" id="ARBA00023015"/>
    </source>
</evidence>
<evidence type="ECO:0000313" key="8">
    <source>
        <dbReference type="Proteomes" id="UP001374535"/>
    </source>
</evidence>
<gene>
    <name evidence="7" type="ORF">V8G54_019926</name>
</gene>
<sequence>MTQHYGAIQGLGALGPNVVRLLLLPNLETYMRLLEPEMLLEKQKNEIKRHEAWRVYGALLRAAGQCIYDRLKMFPTFSTPSPSLVWKTNAKVLTSSSRKRKADPDQLEQQPPLKKTATDGEVGVVPMNSSPAHKQEEAETRASPVDSIIGSSSSAQMKNETSLDGELRSNRGDTQASKTSAALTQVWKDELNSGRILVSLFDLFGEGILSFIQAPEMYMFL</sequence>
<keyword evidence="3" id="KW-0805">Transcription regulation</keyword>
<keyword evidence="5" id="KW-0539">Nucleus</keyword>
<comment type="similarity">
    <text evidence="2">Belongs to the TAF6 family.</text>
</comment>
<dbReference type="GO" id="GO:0000124">
    <property type="term" value="C:SAGA complex"/>
    <property type="evidence" value="ECO:0007669"/>
    <property type="project" value="InterPro"/>
</dbReference>
<evidence type="ECO:0000256" key="4">
    <source>
        <dbReference type="ARBA" id="ARBA00023163"/>
    </source>
</evidence>
<protein>
    <recommendedName>
        <fullName evidence="9">Transcription initiation factor TFIID subunit 6</fullName>
    </recommendedName>
</protein>
<evidence type="ECO:0000256" key="6">
    <source>
        <dbReference type="SAM" id="MobiDB-lite"/>
    </source>
</evidence>
<evidence type="ECO:0000313" key="7">
    <source>
        <dbReference type="EMBL" id="WVZ06580.1"/>
    </source>
</evidence>
<keyword evidence="4" id="KW-0804">Transcription</keyword>
<keyword evidence="8" id="KW-1185">Reference proteome</keyword>
<dbReference type="PANTHER" id="PTHR10221:SF13">
    <property type="entry name" value="TRANSCRIPTION INITIATION FACTOR TFIID SUBUNIT 6"/>
    <property type="match status" value="1"/>
</dbReference>
<dbReference type="GO" id="GO:0016251">
    <property type="term" value="F:RNA polymerase II general transcription initiation factor activity"/>
    <property type="evidence" value="ECO:0007669"/>
    <property type="project" value="InterPro"/>
</dbReference>
<accession>A0AAQ3NCP6</accession>
<evidence type="ECO:0000256" key="1">
    <source>
        <dbReference type="ARBA" id="ARBA00004123"/>
    </source>
</evidence>
<feature type="region of interest" description="Disordered" evidence="6">
    <location>
        <begin position="95"/>
        <end position="177"/>
    </location>
</feature>
<evidence type="ECO:0000256" key="5">
    <source>
        <dbReference type="ARBA" id="ARBA00023242"/>
    </source>
</evidence>
<reference evidence="7 8" key="1">
    <citation type="journal article" date="2023" name="Life. Sci Alliance">
        <title>Evolutionary insights into 3D genome organization and epigenetic landscape of Vigna mungo.</title>
        <authorList>
            <person name="Junaid A."/>
            <person name="Singh B."/>
            <person name="Bhatia S."/>
        </authorList>
    </citation>
    <scope>NUCLEOTIDE SEQUENCE [LARGE SCALE GENOMIC DNA]</scope>
    <source>
        <strain evidence="7">Urdbean</strain>
    </source>
</reference>
<dbReference type="GO" id="GO:0046695">
    <property type="term" value="C:SLIK (SAGA-like) complex"/>
    <property type="evidence" value="ECO:0007669"/>
    <property type="project" value="InterPro"/>
</dbReference>
<dbReference type="CDD" id="cd08050">
    <property type="entry name" value="TAF6C"/>
    <property type="match status" value="1"/>
</dbReference>
<dbReference type="InterPro" id="IPR011442">
    <property type="entry name" value="TAF6_C"/>
</dbReference>
<dbReference type="InterPro" id="IPR037796">
    <property type="entry name" value="TAF6"/>
</dbReference>
<dbReference type="GO" id="GO:0005669">
    <property type="term" value="C:transcription factor TFIID complex"/>
    <property type="evidence" value="ECO:0007669"/>
    <property type="project" value="InterPro"/>
</dbReference>
<evidence type="ECO:0008006" key="9">
    <source>
        <dbReference type="Google" id="ProtNLM"/>
    </source>
</evidence>
<evidence type="ECO:0000256" key="2">
    <source>
        <dbReference type="ARBA" id="ARBA00007688"/>
    </source>
</evidence>
<dbReference type="GO" id="GO:0003713">
    <property type="term" value="F:transcription coactivator activity"/>
    <property type="evidence" value="ECO:0007669"/>
    <property type="project" value="TreeGrafter"/>
</dbReference>